<dbReference type="AlphaFoldDB" id="A0A1A8MS24"/>
<name>A0A1A8MS24_9TELE</name>
<dbReference type="EMBL" id="HAEF01018120">
    <property type="protein sequence ID" value="SBR59279.1"/>
    <property type="molecule type" value="Transcribed_RNA"/>
</dbReference>
<reference evidence="1" key="2">
    <citation type="submission" date="2016-06" db="EMBL/GenBank/DDBJ databases">
        <title>The genome of a short-lived fish provides insights into sex chromosome evolution and the genetic control of aging.</title>
        <authorList>
            <person name="Reichwald K."/>
            <person name="Felder M."/>
            <person name="Petzold A."/>
            <person name="Koch P."/>
            <person name="Groth M."/>
            <person name="Platzer M."/>
        </authorList>
    </citation>
    <scope>NUCLEOTIDE SEQUENCE</scope>
    <source>
        <tissue evidence="1">Brain</tissue>
    </source>
</reference>
<feature type="non-terminal residue" evidence="1">
    <location>
        <position position="1"/>
    </location>
</feature>
<reference evidence="1" key="1">
    <citation type="submission" date="2016-05" db="EMBL/GenBank/DDBJ databases">
        <authorList>
            <person name="Lavstsen T."/>
            <person name="Jespersen J.S."/>
        </authorList>
    </citation>
    <scope>NUCLEOTIDE SEQUENCE</scope>
    <source>
        <tissue evidence="1">Brain</tissue>
    </source>
</reference>
<accession>A0A1A8MS24</accession>
<gene>
    <name evidence="1" type="primary">UCMAB</name>
</gene>
<proteinExistence type="predicted"/>
<organism evidence="1">
    <name type="scientific">Nothobranchius pienaari</name>
    <dbReference type="NCBI Taxonomy" id="704102"/>
    <lineage>
        <taxon>Eukaryota</taxon>
        <taxon>Metazoa</taxon>
        <taxon>Chordata</taxon>
        <taxon>Craniata</taxon>
        <taxon>Vertebrata</taxon>
        <taxon>Euteleostomi</taxon>
        <taxon>Actinopterygii</taxon>
        <taxon>Neopterygii</taxon>
        <taxon>Teleostei</taxon>
        <taxon>Neoteleostei</taxon>
        <taxon>Acanthomorphata</taxon>
        <taxon>Ovalentaria</taxon>
        <taxon>Atherinomorphae</taxon>
        <taxon>Cyprinodontiformes</taxon>
        <taxon>Nothobranchiidae</taxon>
        <taxon>Nothobranchius</taxon>
    </lineage>
</organism>
<sequence>RNLRMRWTVSSRPDCGQLSCLYSSWSCDCGHRGPAYTH</sequence>
<protein>
    <submittedName>
        <fullName evidence="1">Upper zone of growth plate and cartilage matrix associated b</fullName>
    </submittedName>
</protein>
<evidence type="ECO:0000313" key="1">
    <source>
        <dbReference type="EMBL" id="SBR59279.1"/>
    </source>
</evidence>